<dbReference type="InterPro" id="IPR044691">
    <property type="entry name" value="DCC1_Trx"/>
</dbReference>
<dbReference type="KEGG" id="tho:SP60_04905"/>
<dbReference type="InterPro" id="IPR007263">
    <property type="entry name" value="DCC1-like"/>
</dbReference>
<evidence type="ECO:0000313" key="2">
    <source>
        <dbReference type="Proteomes" id="UP000058020"/>
    </source>
</evidence>
<dbReference type="Pfam" id="PF04134">
    <property type="entry name" value="DCC1-like"/>
    <property type="match status" value="1"/>
</dbReference>
<dbReference type="PANTHER" id="PTHR34290">
    <property type="entry name" value="SI:CH73-390P7.2"/>
    <property type="match status" value="1"/>
</dbReference>
<dbReference type="PANTHER" id="PTHR34290:SF2">
    <property type="entry name" value="OS04G0668800 PROTEIN"/>
    <property type="match status" value="1"/>
</dbReference>
<dbReference type="OrthoDB" id="5294764at2"/>
<proteinExistence type="predicted"/>
<protein>
    <submittedName>
        <fullName evidence="1">Thiol-disulfide oxidoreductase</fullName>
    </submittedName>
</protein>
<dbReference type="PATRIC" id="fig|1705394.5.peg.983"/>
<reference evidence="1 2" key="1">
    <citation type="journal article" date="2015" name="Genome Announc.">
        <title>Genome Sequence of 'Candidatus Thioglobus autotrophica' Strain EF1, a Chemoautotroph from the SUP05 Clade of Marine Gammaproteobacteria.</title>
        <authorList>
            <person name="Shah V."/>
            <person name="Morris R.M."/>
        </authorList>
    </citation>
    <scope>NUCLEOTIDE SEQUENCE [LARGE SCALE GENOMIC DNA]</scope>
    <source>
        <strain evidence="1 2">EF1</strain>
    </source>
</reference>
<accession>A0A0M4NWQ8</accession>
<keyword evidence="2" id="KW-1185">Reference proteome</keyword>
<evidence type="ECO:0000313" key="1">
    <source>
        <dbReference type="EMBL" id="ALE52606.1"/>
    </source>
</evidence>
<name>A0A0M4NWQ8_9GAMM</name>
<dbReference type="Proteomes" id="UP000058020">
    <property type="component" value="Chromosome"/>
</dbReference>
<gene>
    <name evidence="1" type="ORF">SP60_04905</name>
</gene>
<dbReference type="AlphaFoldDB" id="A0A0M4NWQ8"/>
<dbReference type="STRING" id="1705394.SP60_04905"/>
<dbReference type="GO" id="GO:0015035">
    <property type="term" value="F:protein-disulfide reductase activity"/>
    <property type="evidence" value="ECO:0007669"/>
    <property type="project" value="InterPro"/>
</dbReference>
<organism evidence="1 2">
    <name type="scientific">Candidatus Thioglobus autotrophicus</name>
    <dbReference type="NCBI Taxonomy" id="1705394"/>
    <lineage>
        <taxon>Bacteria</taxon>
        <taxon>Pseudomonadati</taxon>
        <taxon>Pseudomonadota</taxon>
        <taxon>Gammaproteobacteria</taxon>
        <taxon>Candidatus Pseudothioglobaceae</taxon>
        <taxon>Candidatus Thioglobus</taxon>
    </lineage>
</organism>
<dbReference type="EMBL" id="CP010552">
    <property type="protein sequence ID" value="ALE52606.1"/>
    <property type="molecule type" value="Genomic_DNA"/>
</dbReference>
<dbReference type="RefSeq" id="WP_053951563.1">
    <property type="nucleotide sequence ID" value="NZ_CP010552.1"/>
</dbReference>
<sequence>MIKVFYDGKCSVCSKEINHYKNIASKDVFEWVDVTESGLDLSKENFSLAEALKVLHVKNSKNELSLGLDAFILIWSKLPKFRILATITSFPVIRSILRFAYKKFANWRFKRIKYCNMN</sequence>